<dbReference type="EMBL" id="WBOF01000006">
    <property type="protein sequence ID" value="MQS17731.1"/>
    <property type="molecule type" value="Genomic_DNA"/>
</dbReference>
<feature type="region of interest" description="Disordered" evidence="1">
    <location>
        <begin position="55"/>
        <end position="77"/>
    </location>
</feature>
<dbReference type="Proteomes" id="UP000450000">
    <property type="component" value="Unassembled WGS sequence"/>
</dbReference>
<dbReference type="RefSeq" id="WP_326847545.1">
    <property type="nucleotide sequence ID" value="NZ_WBOF01000006.1"/>
</dbReference>
<gene>
    <name evidence="2" type="ORF">F7Q99_37480</name>
</gene>
<organism evidence="2 3">
    <name type="scientific">Streptomyces kaniharaensis</name>
    <dbReference type="NCBI Taxonomy" id="212423"/>
    <lineage>
        <taxon>Bacteria</taxon>
        <taxon>Bacillati</taxon>
        <taxon>Actinomycetota</taxon>
        <taxon>Actinomycetes</taxon>
        <taxon>Kitasatosporales</taxon>
        <taxon>Streptomycetaceae</taxon>
        <taxon>Streptomyces</taxon>
    </lineage>
</organism>
<keyword evidence="3" id="KW-1185">Reference proteome</keyword>
<sequence>MTASVSRRAVLAGLTAAVPLVLTGCSSKKSAKAANASAARASDPGGDAFVMIVRHGEKPDGGHPGLDGNGGHDGKSLTERGWARAKALPQLFDPPAVGLRRPARIFAAADEGPLAGAHRMRQTVTPLAAKLGLTVDTAYAESQETALAGAVLAGAQPVLVSWEHSRIPRIVEALGAADNGVPTAWPDRFDLVWVLARTGGGAWTFQEVRQHLLDGDS</sequence>
<accession>A0A6N7L287</accession>
<dbReference type="PROSITE" id="PS51257">
    <property type="entry name" value="PROKAR_LIPOPROTEIN"/>
    <property type="match status" value="1"/>
</dbReference>
<dbReference type="InterPro" id="IPR029033">
    <property type="entry name" value="His_PPase_superfam"/>
</dbReference>
<proteinExistence type="predicted"/>
<dbReference type="PROSITE" id="PS51318">
    <property type="entry name" value="TAT"/>
    <property type="match status" value="1"/>
</dbReference>
<evidence type="ECO:0000313" key="2">
    <source>
        <dbReference type="EMBL" id="MQS17731.1"/>
    </source>
</evidence>
<protein>
    <recommendedName>
        <fullName evidence="4">Histidine phosphatase family protein</fullName>
    </recommendedName>
</protein>
<dbReference type="Gene3D" id="3.40.50.1240">
    <property type="entry name" value="Phosphoglycerate mutase-like"/>
    <property type="match status" value="1"/>
</dbReference>
<dbReference type="InterPro" id="IPR006311">
    <property type="entry name" value="TAT_signal"/>
</dbReference>
<comment type="caution">
    <text evidence="2">The sequence shown here is derived from an EMBL/GenBank/DDBJ whole genome shotgun (WGS) entry which is preliminary data.</text>
</comment>
<dbReference type="AlphaFoldDB" id="A0A6N7L287"/>
<evidence type="ECO:0000313" key="3">
    <source>
        <dbReference type="Proteomes" id="UP000450000"/>
    </source>
</evidence>
<evidence type="ECO:0000256" key="1">
    <source>
        <dbReference type="SAM" id="MobiDB-lite"/>
    </source>
</evidence>
<reference evidence="2 3" key="1">
    <citation type="submission" date="2019-09" db="EMBL/GenBank/DDBJ databases">
        <title>Genome Sequences of Streptomyces kaniharaensis ATCC 21070.</title>
        <authorList>
            <person name="Zhu W."/>
            <person name="De Crecy-Lagard V."/>
            <person name="Richards N.G."/>
        </authorList>
    </citation>
    <scope>NUCLEOTIDE SEQUENCE [LARGE SCALE GENOMIC DNA]</scope>
    <source>
        <strain evidence="2 3">SF-557</strain>
    </source>
</reference>
<evidence type="ECO:0008006" key="4">
    <source>
        <dbReference type="Google" id="ProtNLM"/>
    </source>
</evidence>
<name>A0A6N7L287_9ACTN</name>